<name>A0A6L7GSK4_9ACTN</name>
<dbReference type="RefSeq" id="WP_160901796.1">
    <property type="nucleotide sequence ID" value="NZ_CP102850.1"/>
</dbReference>
<gene>
    <name evidence="1" type="ORF">GIY30_09725</name>
</gene>
<reference evidence="1 2" key="1">
    <citation type="submission" date="2019-11" db="EMBL/GenBank/DDBJ databases">
        <title>Gordonia sp. nov., a novel actinobacterium isolated from mangrove soil in Hainan.</title>
        <authorList>
            <person name="Huang X."/>
            <person name="Xie Y."/>
            <person name="Chu X."/>
            <person name="Xiao K."/>
        </authorList>
    </citation>
    <scope>NUCLEOTIDE SEQUENCE [LARGE SCALE GENOMIC DNA]</scope>
    <source>
        <strain evidence="1 2">HNM0687</strain>
    </source>
</reference>
<protein>
    <submittedName>
        <fullName evidence="1">Uncharacterized protein</fullName>
    </submittedName>
</protein>
<dbReference type="AlphaFoldDB" id="A0A6L7GSK4"/>
<proteinExistence type="predicted"/>
<dbReference type="EMBL" id="WMBR01000002">
    <property type="protein sequence ID" value="MXP21625.1"/>
    <property type="molecule type" value="Genomic_DNA"/>
</dbReference>
<evidence type="ECO:0000313" key="1">
    <source>
        <dbReference type="EMBL" id="MXP21625.1"/>
    </source>
</evidence>
<accession>A0A6L7GSK4</accession>
<dbReference type="Proteomes" id="UP000475545">
    <property type="component" value="Unassembled WGS sequence"/>
</dbReference>
<organism evidence="1 2">
    <name type="scientific">Gordonia mangrovi</name>
    <dbReference type="NCBI Taxonomy" id="2665643"/>
    <lineage>
        <taxon>Bacteria</taxon>
        <taxon>Bacillati</taxon>
        <taxon>Actinomycetota</taxon>
        <taxon>Actinomycetes</taxon>
        <taxon>Mycobacteriales</taxon>
        <taxon>Gordoniaceae</taxon>
        <taxon>Gordonia</taxon>
    </lineage>
</organism>
<evidence type="ECO:0000313" key="2">
    <source>
        <dbReference type="Proteomes" id="UP000475545"/>
    </source>
</evidence>
<sequence length="48" mass="5289">MPPWFSCRNAAHDESTKGQPMLTGLTQFFNDAYLFGGDLLSVAFSFTA</sequence>
<comment type="caution">
    <text evidence="1">The sequence shown here is derived from an EMBL/GenBank/DDBJ whole genome shotgun (WGS) entry which is preliminary data.</text>
</comment>
<keyword evidence="2" id="KW-1185">Reference proteome</keyword>